<dbReference type="Gene3D" id="3.40.50.2020">
    <property type="match status" value="1"/>
</dbReference>
<proteinExistence type="inferred from homology"/>
<keyword evidence="4 7" id="KW-0808">Transferase</keyword>
<evidence type="ECO:0000256" key="3">
    <source>
        <dbReference type="ARBA" id="ARBA00022676"/>
    </source>
</evidence>
<accession>A0A0F6QXB2</accession>
<dbReference type="NCBIfam" id="TIGR01134">
    <property type="entry name" value="purF"/>
    <property type="match status" value="1"/>
</dbReference>
<comment type="cofactor">
    <cofactor evidence="7 10">
        <name>Mg(2+)</name>
        <dbReference type="ChEBI" id="CHEBI:18420"/>
    </cofactor>
    <text evidence="7 10">Binds 1 Mg(2+) ion per subunit.</text>
</comment>
<keyword evidence="7 10" id="KW-0460">Magnesium</keyword>
<dbReference type="CDD" id="cd00715">
    <property type="entry name" value="GPATase_N"/>
    <property type="match status" value="1"/>
</dbReference>
<keyword evidence="5 7" id="KW-0658">Purine biosynthesis</keyword>
<dbReference type="InterPro" id="IPR029057">
    <property type="entry name" value="PRTase-like"/>
</dbReference>
<dbReference type="Pfam" id="PF13537">
    <property type="entry name" value="GATase_7"/>
    <property type="match status" value="1"/>
</dbReference>
<feature type="active site" description="Nucleophile" evidence="7 9">
    <location>
        <position position="19"/>
    </location>
</feature>
<evidence type="ECO:0000256" key="7">
    <source>
        <dbReference type="HAMAP-Rule" id="MF_01931"/>
    </source>
</evidence>
<feature type="binding site" evidence="7 11">
    <location>
        <position position="406"/>
    </location>
    <ligand>
        <name>[4Fe-4S] cluster</name>
        <dbReference type="ChEBI" id="CHEBI:49883"/>
    </ligand>
</feature>
<dbReference type="InterPro" id="IPR000836">
    <property type="entry name" value="PRTase_dom"/>
</dbReference>
<keyword evidence="7 11" id="KW-0408">Iron</keyword>
<dbReference type="InterPro" id="IPR017932">
    <property type="entry name" value="GATase_2_dom"/>
</dbReference>
<dbReference type="EC" id="2.4.2.14" evidence="7"/>
<keyword evidence="7" id="KW-0004">4Fe-4S</keyword>
<dbReference type="InterPro" id="IPR035584">
    <property type="entry name" value="PurF_N"/>
</dbReference>
<feature type="binding site" evidence="7 10">
    <location>
        <position position="369"/>
    </location>
    <ligand>
        <name>Mg(2+)</name>
        <dbReference type="ChEBI" id="CHEBI:18420"/>
    </ligand>
</feature>
<keyword evidence="7 11" id="KW-0411">Iron-sulfur</keyword>
<dbReference type="SUPFAM" id="SSF56235">
    <property type="entry name" value="N-terminal nucleophile aminohydrolases (Ntn hydrolases)"/>
    <property type="match status" value="1"/>
</dbReference>
<evidence type="ECO:0000313" key="13">
    <source>
        <dbReference type="EMBL" id="AKE39872.1"/>
    </source>
</evidence>
<dbReference type="RefSeq" id="WP_046453531.1">
    <property type="nucleotide sequence ID" value="NZ_CP011311.1"/>
</dbReference>
<sequence>MVAFTNLDDQNETEPREECGVFGVWAPGEEVSKLTYFGLFALQHRGQEAAGIAVGDDDRIVVFKDMGLVSNIFDESILGSLQGNVAVGHTRYSTAGGKEWSNVQPMFGTSATGVDIALGHNGNLVNYLELRQEAIDRGLIKPHEEHVSDSMCMSTLLADGVSEDKTVFDSALEFLPRVKGAFCLTFTDGKTLYAARDPHGVRPLCLGRLPQGWVVASETCALDIVGAQFIREIEPGELVAIDAAGIRSERFAETVRHGCVFEYVYLARPDTEIKGRSVNATRVEIGRRLARQYPAEDADLVIPVPESGNPAAVGYARESGITFAHGLVKNAYVGRTFIQPTQTLRQLGIRLKLNPLREVIEGKKLVVVDDSIVRGNTQRALIRMLREAGAAEVHVRIASPPVRWPCFYGIDFASPGELIANANPSDDPEVVCQTICDAIGADSLGFVSVEEMVSATEQPRNELCAACFDGHYPLGLPAGNPNAEAVRTLQGN</sequence>
<dbReference type="GO" id="GO:0006189">
    <property type="term" value="P:'de novo' IMP biosynthetic process"/>
    <property type="evidence" value="ECO:0007669"/>
    <property type="project" value="UniProtKB-UniRule"/>
</dbReference>
<dbReference type="PATRIC" id="fig|161896.4.peg.1889"/>
<dbReference type="EMBL" id="CP011311">
    <property type="protein sequence ID" value="AKE39872.1"/>
    <property type="molecule type" value="Genomic_DNA"/>
</dbReference>
<evidence type="ECO:0000256" key="6">
    <source>
        <dbReference type="ARBA" id="ARBA00022962"/>
    </source>
</evidence>
<feature type="binding site" evidence="7 11">
    <location>
        <position position="467"/>
    </location>
    <ligand>
        <name>[4Fe-4S] cluster</name>
        <dbReference type="ChEBI" id="CHEBI:49883"/>
    </ligand>
</feature>
<comment type="cofactor">
    <cofactor evidence="7 11">
        <name>[4Fe-4S] cluster</name>
        <dbReference type="ChEBI" id="CHEBI:49883"/>
    </cofactor>
    <text evidence="7 11">Binds 1 [4Fe-4S] cluster per subunit.</text>
</comment>
<dbReference type="PIRSF" id="PIRSF000485">
    <property type="entry name" value="Amd_phspho_trans"/>
    <property type="match status" value="1"/>
</dbReference>
<feature type="binding site" evidence="7 11">
    <location>
        <position position="259"/>
    </location>
    <ligand>
        <name>[4Fe-4S] cluster</name>
        <dbReference type="ChEBI" id="CHEBI:49883"/>
    </ligand>
</feature>
<keyword evidence="7 10" id="KW-0479">Metal-binding</keyword>
<keyword evidence="14" id="KW-1185">Reference proteome</keyword>
<feature type="domain" description="Glutamine amidotransferase type-2" evidence="12">
    <location>
        <begin position="19"/>
        <end position="244"/>
    </location>
</feature>
<evidence type="ECO:0000313" key="14">
    <source>
        <dbReference type="Proteomes" id="UP000033566"/>
    </source>
</evidence>
<feature type="binding site" evidence="7 11">
    <location>
        <position position="464"/>
    </location>
    <ligand>
        <name>[4Fe-4S] cluster</name>
        <dbReference type="ChEBI" id="CHEBI:49883"/>
    </ligand>
</feature>
<dbReference type="GO" id="GO:0051539">
    <property type="term" value="F:4 iron, 4 sulfur cluster binding"/>
    <property type="evidence" value="ECO:0007669"/>
    <property type="project" value="UniProtKB-KW"/>
</dbReference>
<evidence type="ECO:0000259" key="12">
    <source>
        <dbReference type="PROSITE" id="PS51278"/>
    </source>
</evidence>
<protein>
    <recommendedName>
        <fullName evidence="7">Amidophosphoribosyltransferase</fullName>
        <shortName evidence="7">ATase</shortName>
        <ecNumber evidence="7">2.4.2.14</ecNumber>
    </recommendedName>
    <alternativeName>
        <fullName evidence="7">Glutamine phosphoribosylpyrophosphate amidotransferase</fullName>
        <shortName evidence="7">GPATase</shortName>
    </alternativeName>
</protein>
<feature type="binding site" evidence="7 10">
    <location>
        <position position="370"/>
    </location>
    <ligand>
        <name>Mg(2+)</name>
        <dbReference type="ChEBI" id="CHEBI:18420"/>
    </ligand>
</feature>
<evidence type="ECO:0000256" key="5">
    <source>
        <dbReference type="ARBA" id="ARBA00022755"/>
    </source>
</evidence>
<keyword evidence="3 7" id="KW-0328">Glycosyltransferase</keyword>
<evidence type="ECO:0000256" key="1">
    <source>
        <dbReference type="ARBA" id="ARBA00005209"/>
    </source>
</evidence>
<feature type="binding site" evidence="7 10">
    <location>
        <position position="307"/>
    </location>
    <ligand>
        <name>Mg(2+)</name>
        <dbReference type="ChEBI" id="CHEBI:18420"/>
    </ligand>
</feature>
<comment type="pathway">
    <text evidence="1 7 8">Purine metabolism; IMP biosynthesis via de novo pathway; N(1)-(5-phospho-D-ribosyl)glycinamide from 5-phospho-alpha-D-ribose 1-diphosphate: step 1/2.</text>
</comment>
<dbReference type="UniPathway" id="UPA00074">
    <property type="reaction ID" value="UER00124"/>
</dbReference>
<dbReference type="GO" id="GO:0009113">
    <property type="term" value="P:purine nucleobase biosynthetic process"/>
    <property type="evidence" value="ECO:0007669"/>
    <property type="project" value="UniProtKB-UniRule"/>
</dbReference>
<dbReference type="GO" id="GO:0000287">
    <property type="term" value="F:magnesium ion binding"/>
    <property type="evidence" value="ECO:0007669"/>
    <property type="project" value="UniProtKB-UniRule"/>
</dbReference>
<dbReference type="Proteomes" id="UP000033566">
    <property type="component" value="Chromosome"/>
</dbReference>
<comment type="similarity">
    <text evidence="2 7 8">In the C-terminal section; belongs to the purine/pyrimidine phosphoribosyltransferase family.</text>
</comment>
<dbReference type="GO" id="GO:0004044">
    <property type="term" value="F:amidophosphoribosyltransferase activity"/>
    <property type="evidence" value="ECO:0007669"/>
    <property type="project" value="UniProtKB-UniRule"/>
</dbReference>
<dbReference type="SUPFAM" id="SSF53271">
    <property type="entry name" value="PRTase-like"/>
    <property type="match status" value="1"/>
</dbReference>
<dbReference type="InterPro" id="IPR029055">
    <property type="entry name" value="Ntn_hydrolases_N"/>
</dbReference>
<dbReference type="AlphaFoldDB" id="A0A0F6QXB2"/>
<evidence type="ECO:0000256" key="10">
    <source>
        <dbReference type="PIRSR" id="PIRSR000485-2"/>
    </source>
</evidence>
<name>A0A0F6QXB2_9CORY</name>
<reference evidence="13 14" key="1">
    <citation type="journal article" date="2015" name="Genome Announc.">
        <title>Complete Genome Sequence of Corynebacterium camporealensis DSM 44610, Isolated from the Milk of a Manchega Sheep with Subclinical Mastitis.</title>
        <authorList>
            <person name="Ruckert C."/>
            <person name="Albersmeier A."/>
            <person name="Winkler A."/>
            <person name="Tauch A."/>
        </authorList>
    </citation>
    <scope>NUCLEOTIDE SEQUENCE [LARGE SCALE GENOMIC DNA]</scope>
    <source>
        <strain evidence="13 14">DSM 44610</strain>
    </source>
</reference>
<evidence type="ECO:0000256" key="4">
    <source>
        <dbReference type="ARBA" id="ARBA00022679"/>
    </source>
</evidence>
<dbReference type="PANTHER" id="PTHR11907">
    <property type="entry name" value="AMIDOPHOSPHORIBOSYLTRANSFERASE"/>
    <property type="match status" value="1"/>
</dbReference>
<evidence type="ECO:0000256" key="11">
    <source>
        <dbReference type="PIRSR" id="PIRSR000485-3"/>
    </source>
</evidence>
<evidence type="ECO:0000256" key="2">
    <source>
        <dbReference type="ARBA" id="ARBA00010138"/>
    </source>
</evidence>
<keyword evidence="6 7" id="KW-0315">Glutamine amidotransferase</keyword>
<dbReference type="Pfam" id="PF00156">
    <property type="entry name" value="Pribosyltran"/>
    <property type="match status" value="1"/>
</dbReference>
<dbReference type="OrthoDB" id="9801213at2"/>
<dbReference type="CDD" id="cd06223">
    <property type="entry name" value="PRTases_typeI"/>
    <property type="match status" value="1"/>
</dbReference>
<gene>
    <name evidence="7 13" type="primary">purF</name>
    <name evidence="13" type="ORF">UL81_09685</name>
</gene>
<dbReference type="KEGG" id="ccj:UL81_09685"/>
<dbReference type="HAMAP" id="MF_01931">
    <property type="entry name" value="PurF"/>
    <property type="match status" value="1"/>
</dbReference>
<evidence type="ECO:0000256" key="9">
    <source>
        <dbReference type="PIRSR" id="PIRSR000485-1"/>
    </source>
</evidence>
<dbReference type="InterPro" id="IPR005854">
    <property type="entry name" value="PurF"/>
</dbReference>
<comment type="function">
    <text evidence="7">Catalyzes the formation of phosphoribosylamine from phosphoribosylpyrophosphate (PRPP) and glutamine.</text>
</comment>
<dbReference type="Gene3D" id="3.60.20.10">
    <property type="entry name" value="Glutamine Phosphoribosylpyrophosphate, subunit 1, domain 1"/>
    <property type="match status" value="1"/>
</dbReference>
<evidence type="ECO:0000256" key="8">
    <source>
        <dbReference type="PIRNR" id="PIRNR000485"/>
    </source>
</evidence>
<comment type="catalytic activity">
    <reaction evidence="7 8">
        <text>5-phospho-beta-D-ribosylamine + L-glutamate + diphosphate = 5-phospho-alpha-D-ribose 1-diphosphate + L-glutamine + H2O</text>
        <dbReference type="Rhea" id="RHEA:14905"/>
        <dbReference type="ChEBI" id="CHEBI:15377"/>
        <dbReference type="ChEBI" id="CHEBI:29985"/>
        <dbReference type="ChEBI" id="CHEBI:33019"/>
        <dbReference type="ChEBI" id="CHEBI:58017"/>
        <dbReference type="ChEBI" id="CHEBI:58359"/>
        <dbReference type="ChEBI" id="CHEBI:58681"/>
        <dbReference type="EC" id="2.4.2.14"/>
    </reaction>
</comment>
<dbReference type="PROSITE" id="PS51278">
    <property type="entry name" value="GATASE_TYPE_2"/>
    <property type="match status" value="1"/>
</dbReference>
<dbReference type="HOGENOM" id="CLU_022389_3_1_11"/>
<organism evidence="13 14">
    <name type="scientific">Corynebacterium camporealensis</name>
    <dbReference type="NCBI Taxonomy" id="161896"/>
    <lineage>
        <taxon>Bacteria</taxon>
        <taxon>Bacillati</taxon>
        <taxon>Actinomycetota</taxon>
        <taxon>Actinomycetes</taxon>
        <taxon>Mycobacteriales</taxon>
        <taxon>Corynebacteriaceae</taxon>
        <taxon>Corynebacterium</taxon>
    </lineage>
</organism>